<evidence type="ECO:0000313" key="6">
    <source>
        <dbReference type="Proteomes" id="UP000037425"/>
    </source>
</evidence>
<dbReference type="InterPro" id="IPR037120">
    <property type="entry name" value="Haem_peroxidase_sf_animal"/>
</dbReference>
<gene>
    <name evidence="5" type="ORF">AC244_19700</name>
</gene>
<name>A0A0L8BRD0_ENSAD</name>
<protein>
    <submittedName>
        <fullName evidence="5">Calcium-binding protein</fullName>
    </submittedName>
</protein>
<dbReference type="InterPro" id="IPR019791">
    <property type="entry name" value="Haem_peroxidase_animal"/>
</dbReference>
<dbReference type="Pfam" id="PF00353">
    <property type="entry name" value="HemolysinCabind"/>
    <property type="match status" value="10"/>
</dbReference>
<dbReference type="GO" id="GO:0020037">
    <property type="term" value="F:heme binding"/>
    <property type="evidence" value="ECO:0007669"/>
    <property type="project" value="InterPro"/>
</dbReference>
<dbReference type="CDD" id="cd09821">
    <property type="entry name" value="An_peroxidase_bacterial_2"/>
    <property type="match status" value="1"/>
</dbReference>
<dbReference type="PROSITE" id="PS00330">
    <property type="entry name" value="HEMOLYSIN_CALCIUM"/>
    <property type="match status" value="3"/>
</dbReference>
<dbReference type="EMBL" id="LGAP01000013">
    <property type="protein sequence ID" value="KOF17123.1"/>
    <property type="molecule type" value="Genomic_DNA"/>
</dbReference>
<dbReference type="InterPro" id="IPR011049">
    <property type="entry name" value="Serralysin-like_metalloprot_C"/>
</dbReference>
<dbReference type="GO" id="GO:0006979">
    <property type="term" value="P:response to oxidative stress"/>
    <property type="evidence" value="ECO:0007669"/>
    <property type="project" value="InterPro"/>
</dbReference>
<feature type="region of interest" description="Disordered" evidence="4">
    <location>
        <begin position="2591"/>
        <end position="2654"/>
    </location>
</feature>
<dbReference type="GO" id="GO:0004601">
    <property type="term" value="F:peroxidase activity"/>
    <property type="evidence" value="ECO:0007669"/>
    <property type="project" value="InterPro"/>
</dbReference>
<comment type="caution">
    <text evidence="5">The sequence shown here is derived from an EMBL/GenBank/DDBJ whole genome shotgun (WGS) entry which is preliminary data.</text>
</comment>
<feature type="compositionally biased region" description="Acidic residues" evidence="4">
    <location>
        <begin position="2599"/>
        <end position="2648"/>
    </location>
</feature>
<dbReference type="PROSITE" id="PS00018">
    <property type="entry name" value="EF_HAND_1"/>
    <property type="match status" value="1"/>
</dbReference>
<dbReference type="Gene3D" id="2.150.10.10">
    <property type="entry name" value="Serralysin-like metalloprotease, C-terminal"/>
    <property type="match status" value="4"/>
</dbReference>
<dbReference type="PRINTS" id="PR00313">
    <property type="entry name" value="CABNDNGRPT"/>
</dbReference>
<reference evidence="6" key="1">
    <citation type="submission" date="2015-07" db="EMBL/GenBank/DDBJ databases">
        <title>Whole genome sequence of an Ensifer adhaerens strain isolated from a cave pool in the Wind Cave National Park.</title>
        <authorList>
            <person name="Eng W.W.H."/>
            <person name="Gan H.M."/>
            <person name="Barton H.A."/>
            <person name="Savka M.A."/>
        </authorList>
    </citation>
    <scope>NUCLEOTIDE SEQUENCE [LARGE SCALE GENOMIC DNA]</scope>
    <source>
        <strain evidence="6">SD006</strain>
    </source>
</reference>
<dbReference type="PANTHER" id="PTHR11475:SF4">
    <property type="entry name" value="CHORION PEROXIDASE"/>
    <property type="match status" value="1"/>
</dbReference>
<dbReference type="SUPFAM" id="SSF48113">
    <property type="entry name" value="Heme-dependent peroxidases"/>
    <property type="match status" value="2"/>
</dbReference>
<dbReference type="GO" id="GO:0005576">
    <property type="term" value="C:extracellular region"/>
    <property type="evidence" value="ECO:0007669"/>
    <property type="project" value="UniProtKB-SubCell"/>
</dbReference>
<dbReference type="InterPro" id="IPR018511">
    <property type="entry name" value="Hemolysin-typ_Ca-bd_CS"/>
</dbReference>
<organism evidence="5 6">
    <name type="scientific">Ensifer adhaerens</name>
    <name type="common">Sinorhizobium morelense</name>
    <dbReference type="NCBI Taxonomy" id="106592"/>
    <lineage>
        <taxon>Bacteria</taxon>
        <taxon>Pseudomonadati</taxon>
        <taxon>Pseudomonadota</taxon>
        <taxon>Alphaproteobacteria</taxon>
        <taxon>Hyphomicrobiales</taxon>
        <taxon>Rhizobiaceae</taxon>
        <taxon>Sinorhizobium/Ensifer group</taxon>
        <taxon>Ensifer</taxon>
    </lineage>
</organism>
<evidence type="ECO:0000256" key="2">
    <source>
        <dbReference type="ARBA" id="ARBA00022525"/>
    </source>
</evidence>
<feature type="region of interest" description="Disordered" evidence="4">
    <location>
        <begin position="2701"/>
        <end position="2729"/>
    </location>
</feature>
<dbReference type="Proteomes" id="UP000037425">
    <property type="component" value="Unassembled WGS sequence"/>
</dbReference>
<keyword evidence="3" id="KW-0325">Glycoprotein</keyword>
<dbReference type="RefSeq" id="WP_053250500.1">
    <property type="nucleotide sequence ID" value="NZ_LGAP01000013.1"/>
</dbReference>
<feature type="non-terminal residue" evidence="5">
    <location>
        <position position="2758"/>
    </location>
</feature>
<sequence>MAAFKLNLQDMMFILRQIKIAEGNSTAHSGAAAQELTAIYVDGNGNVVPAGTPGAQLAIPDPHVPAGLRTVDGTYNNIVSGRETWGSADQPMPRLLDASFRDDEDGDTMNLGPGGVVTNTDYGTGGNVADADPRIISNLIVDMSINNPAAVEAWFNNELAVAAWEEANPGMTPIRPGQSPGANELAITNDDLKLIPNIAPDEGLSAPFNAWMTFFGQFFDHGLDLIAKGGNGTVFVPLQNDDPLVLGGDGILGTADDLPPQLRFMVLTRAAPAPGSDSQINTTTPFVDQNQTYTSHASHQVFLREYATIGGVPVATGRLLDGSANGLPTWADIKDQARLVLGIELTDGDALNIPLLRTDAYGEFIRGENGFPQLVTGVGLDGIPNTADDAVVEGNPAAPVNTFTAGAVRIGHAFLDDIAHNANPFNSQTGTMKAADGDDVINGDTNGNGVIDGAEVAASPTAYDDELLDRHYITGDGRGNENIGLTTVHHIFHSEHNRQTDMQKMTILQSGDLAFINEWLSVDITQAQLDALPATFPADPVAREALLNSFTWDGERIFQAARFATEMQYQHLVFEEFARKIQPAIDVFVFNSVTDINPAIFSEFANTVYRFGHSMLTDAMPRIDENGVVIREDVGLIEAFLNPVEFDLDGTISHDAAAAAIVRGMTIEHGNEIDEFVVGSLRNNLLGLPLDLAAINIARGRDTGIPSLNDARAQLYAASGSTFLKPYDHWVDFAANLKNPASVINFIAAYGTHDTIEAETTLAGKRAAAQAIVMGQPVVVTIGGVVRTFTPPADRIEFLTGTDDPAVTGSWAGVETGLNLIDLWIGGLAEKKMPFGGMLGSTFNAIFEAQLENLQDGDRFYYLTRTQGQNFLNQLEQNSFSKMMMANTELAQPGADGIRGTADDIITRHIGVDSFAKYDFVLEVNEANQAYADPTGNDPVLEAMGLGKVIRNNPGTVGPDANYLRFTGGEHIVVGGTNNADTIITDFGDDAIWADDGNDRVESGAGVDLVNGGGGDDILTDSGDTGDFIKGEEGNDVIANSNGIDILMGGDGKDVVFVGVDDTEVFGGAGDDFIAGGEGVDLLMGNEGNDWLEGAGGFDTIAGDNSELFFNSAIKGHDVMFAGNEEMDFDAESGDDIMVQGESVMRNEGMFGFDWAIFKGMALNGYADMRIPIFTTEAEDVLRNRFDKVEALSGWMHNDTLIGDERTFGEVGPDATVATTEGIFFNDGLDQAGLNRITGLEAIVRVNPTTGFFESGNILLGGAGSDLIQGNGGDDIIDGDRWLNVRIRITGTGQANTAGNQLATVDSLKHVFTQAEVGGNPATASWVGRSLFDLMISRTIVPDQLHIVREVLDGEPGAPQSIDTAVYRGNRAQYEIEGIDFDDDNDGQTIVRHLVDPVTAVSDGVDRVSNIERLQFADETVELVPGLNALPVGQPVIDGLAQVGQVLTLRLNADGSLFGVTDADNVSGTNPSGAIFSPFIVEWQIETDPGVFVDTGFRGVSFTPSTEGEFEVGADVRVRAIVRYTDGDGIPSSVPSVPTDPLVPATNLAATEGDDVLVGTPLSDTIDGLGGNDVIFGLASADQLIGGTGDDEIFGGLGDDTLAGGVGNDILDGGDGQDTAVFSGARQNYTFEFNAEGQLEVVSTVVAEEDAVIGIEAFQFDDVTVTLAQALAGLPTQPTEGNDTIVGTAGDDDIDALGGNDTINALAGDDTIVGGLGNDTIDAGAGDDVILWEAGEGRDIIEGGAGTDRLRIRGSGEDETFFIESKADYLSRTGIAADALQAATDIVISRSVGVGPSTVIAELNGIDEIDVNGGGGNDTFVVSGNFAGTDLDPSTITIDGTAGDDTIDITALDSQHRIVFRSNGGDDTIIGTLRPQDVVELASGTVLSGYTLSGSANGSRTLSNGTHSITFTGTVPPQFLPSEDDPAAGPFVYTAADLAGLKNLVNGLPAFDDDDDTEGFEGVRTLSGHGNNIDNPTWGAADTPFIRITNAHFGAYNPATGNHNVNPMFAGLDPRNISNILGSQELDLPKNEKDANIFFMAFGQYFDHGLDFLGKGGNGTIQIGAPGNDAPGSGNPADLTRGTVNSIVDGVPQHLNKTSPFVDQNQAYGSNDLVGQFLREGNGSGGLGSHLLQGAADPSNSNFKLLPTLRELILHHWENNTVFHSASLPGGQVAFQTYFAGLVNNGVINEAMLPAMTSNFMGSTHALLLDTNPFIKLLDHYVVGDGRGNENFALTSMHTIWARNHNFHVEGLEAAGFEGTAEELFQAAKMLNEAEYQRVVFNEFADMLLGGMRGDGTHGFEEYNPDATAGISHEFAAAVYRVGHSLIGQTMTVLDANGQPKQVALFDAFLNPSNEAGVFTGPLPPGYVPQPGYEQLGVNSILGGIITQQAEEVDFNIVNAVRNDLVRINADLFAFNVARGWDVGLGTLNQVRMDLAASQDPYVSEARGFAGNLSPYSSWEDFQARNGLSQAVINQFRQAYPDLVLQPGDIAAFQSINPDIQVAMQANGTGIVKGIDRVDLWVGGLAEKHVNGGMVGQTFWIVLHEQFDRLQEADRFYYISRFDNFDFYENIVDGEEFADIVARNTGMTDLPEHIFRTEEPEDDDDDDDDDDDGDPVGGGDDDDDDDDTCGSGDGDGDGDGSGDGDGDGGETPLPVAARTLIGTSAADVLLGGAAADVLLGGASGDILSGDAGHDVLRGEDGEDVLTGGDGEDVASGGSGDDEIHGGTGADMLFGNGGDDLIYGDAGNDVIEAGAGADK</sequence>
<evidence type="ECO:0000256" key="3">
    <source>
        <dbReference type="ARBA" id="ARBA00023180"/>
    </source>
</evidence>
<proteinExistence type="predicted"/>
<dbReference type="SUPFAM" id="SSF51120">
    <property type="entry name" value="beta-Roll"/>
    <property type="match status" value="5"/>
</dbReference>
<dbReference type="OrthoDB" id="7876310at2"/>
<comment type="subcellular location">
    <subcellularLocation>
        <location evidence="1">Secreted</location>
    </subcellularLocation>
</comment>
<dbReference type="PROSITE" id="PS50292">
    <property type="entry name" value="PEROXIDASE_3"/>
    <property type="match status" value="2"/>
</dbReference>
<dbReference type="Pfam" id="PF03098">
    <property type="entry name" value="An_peroxidase"/>
    <property type="match status" value="5"/>
</dbReference>
<dbReference type="InterPro" id="IPR018247">
    <property type="entry name" value="EF_Hand_1_Ca_BS"/>
</dbReference>
<accession>A0A0L8BRD0</accession>
<dbReference type="GO" id="GO:0005509">
    <property type="term" value="F:calcium ion binding"/>
    <property type="evidence" value="ECO:0007669"/>
    <property type="project" value="InterPro"/>
</dbReference>
<dbReference type="Gene3D" id="1.10.640.10">
    <property type="entry name" value="Haem peroxidase domain superfamily, animal type"/>
    <property type="match status" value="2"/>
</dbReference>
<dbReference type="PANTHER" id="PTHR11475">
    <property type="entry name" value="OXIDASE/PEROXIDASE"/>
    <property type="match status" value="1"/>
</dbReference>
<keyword evidence="2" id="KW-0964">Secreted</keyword>
<evidence type="ECO:0000256" key="1">
    <source>
        <dbReference type="ARBA" id="ARBA00004613"/>
    </source>
</evidence>
<dbReference type="InterPro" id="IPR001343">
    <property type="entry name" value="Hemolysn_Ca-bd"/>
</dbReference>
<evidence type="ECO:0000313" key="5">
    <source>
        <dbReference type="EMBL" id="KOF17123.1"/>
    </source>
</evidence>
<evidence type="ECO:0000256" key="4">
    <source>
        <dbReference type="SAM" id="MobiDB-lite"/>
    </source>
</evidence>
<dbReference type="InterPro" id="IPR010255">
    <property type="entry name" value="Haem_peroxidase_sf"/>
</dbReference>